<sequence>MPILSTMGLKKIYVAPASETAGAMPPNGNAWLDLGDVYQDTCTLKDDDVETTEHKSETSNKRITLMGDYVTTVELTLMDPDMELMARYFGGTVTGTKPKRKWLRPRKPVYKEWAIWLQPEEGLFVGCPNACIVPSFEITYSSKGICLLPMKIKFQDQLTVDETITDPTKAG</sequence>
<proteinExistence type="predicted"/>
<reference evidence="1 2" key="1">
    <citation type="submission" date="2018-08" db="EMBL/GenBank/DDBJ databases">
        <title>A genome reference for cultivated species of the human gut microbiota.</title>
        <authorList>
            <person name="Zou Y."/>
            <person name="Xue W."/>
            <person name="Luo G."/>
        </authorList>
    </citation>
    <scope>NUCLEOTIDE SEQUENCE [LARGE SCALE GENOMIC DNA]</scope>
    <source>
        <strain evidence="1 2">AF42-9</strain>
    </source>
</reference>
<dbReference type="EMBL" id="QRNO01000002">
    <property type="protein sequence ID" value="RHK53093.1"/>
    <property type="molecule type" value="Genomic_DNA"/>
</dbReference>
<protein>
    <submittedName>
        <fullName evidence="1">Uncharacterized protein</fullName>
    </submittedName>
</protein>
<evidence type="ECO:0000313" key="2">
    <source>
        <dbReference type="Proteomes" id="UP000286598"/>
    </source>
</evidence>
<dbReference type="Proteomes" id="UP000286598">
    <property type="component" value="Unassembled WGS sequence"/>
</dbReference>
<evidence type="ECO:0000313" key="1">
    <source>
        <dbReference type="EMBL" id="RHK53093.1"/>
    </source>
</evidence>
<accession>A0A3R6KB42</accession>
<comment type="caution">
    <text evidence="1">The sequence shown here is derived from an EMBL/GenBank/DDBJ whole genome shotgun (WGS) entry which is preliminary data.</text>
</comment>
<dbReference type="OrthoDB" id="1092255at2"/>
<gene>
    <name evidence="1" type="ORF">DW060_01130</name>
</gene>
<name>A0A3R6KB42_9BACT</name>
<organism evidence="1 2">
    <name type="scientific">Leyella stercorea</name>
    <dbReference type="NCBI Taxonomy" id="363265"/>
    <lineage>
        <taxon>Bacteria</taxon>
        <taxon>Pseudomonadati</taxon>
        <taxon>Bacteroidota</taxon>
        <taxon>Bacteroidia</taxon>
        <taxon>Bacteroidales</taxon>
        <taxon>Prevotellaceae</taxon>
        <taxon>Leyella</taxon>
    </lineage>
</organism>
<dbReference type="AlphaFoldDB" id="A0A3R6KB42"/>
<keyword evidence="2" id="KW-1185">Reference proteome</keyword>